<sequence>MARPLDDHPAGRPAAVILAGGRAGRLGGIAKPLATIGGTTLLDLAIAAVPTGSQIVVVGPPELRVPAGVLLVREDPPFGGPVAALAAGVAALSSAPPPAVSSAPSPAASSATEWLFALAADQPTVRDSVRILLEAERAPDGVIGLDGTGRRQPLAALYRTEAVRDLLTGNSSPLRLMDLAAALSLAEVFLGDWLDVDTAEDARHFGVRLGETSPGLEGPAGSDPTRPPSPGVSHG</sequence>
<gene>
    <name evidence="4" type="ORF">ABLG96_06800</name>
</gene>
<feature type="domain" description="MobA-like NTP transferase" evidence="3">
    <location>
        <begin position="15"/>
        <end position="168"/>
    </location>
</feature>
<dbReference type="RefSeq" id="WP_353650617.1">
    <property type="nucleotide sequence ID" value="NZ_CP159218.1"/>
</dbReference>
<name>A0AAU8DS20_9ACTN</name>
<feature type="compositionally biased region" description="Pro residues" evidence="2">
    <location>
        <begin position="225"/>
        <end position="235"/>
    </location>
</feature>
<protein>
    <submittedName>
        <fullName evidence="4">NTP transferase domain-containing protein</fullName>
    </submittedName>
</protein>
<evidence type="ECO:0000256" key="1">
    <source>
        <dbReference type="ARBA" id="ARBA00022679"/>
    </source>
</evidence>
<dbReference type="InterPro" id="IPR029044">
    <property type="entry name" value="Nucleotide-diphossugar_trans"/>
</dbReference>
<dbReference type="InterPro" id="IPR025877">
    <property type="entry name" value="MobA-like_NTP_Trfase"/>
</dbReference>
<keyword evidence="1 4" id="KW-0808">Transferase</keyword>
<dbReference type="Gene3D" id="3.90.550.10">
    <property type="entry name" value="Spore Coat Polysaccharide Biosynthesis Protein SpsA, Chain A"/>
    <property type="match status" value="1"/>
</dbReference>
<dbReference type="PANTHER" id="PTHR19136:SF81">
    <property type="entry name" value="MOLYBDENUM COFACTOR GUANYLYLTRANSFERASE"/>
    <property type="match status" value="1"/>
</dbReference>
<evidence type="ECO:0000259" key="3">
    <source>
        <dbReference type="Pfam" id="PF12804"/>
    </source>
</evidence>
<organism evidence="4">
    <name type="scientific">Nakamurella sp. A5-74</name>
    <dbReference type="NCBI Taxonomy" id="3158264"/>
    <lineage>
        <taxon>Bacteria</taxon>
        <taxon>Bacillati</taxon>
        <taxon>Actinomycetota</taxon>
        <taxon>Actinomycetes</taxon>
        <taxon>Nakamurellales</taxon>
        <taxon>Nakamurellaceae</taxon>
        <taxon>Nakamurella</taxon>
    </lineage>
</organism>
<accession>A0AAU8DS20</accession>
<feature type="region of interest" description="Disordered" evidence="2">
    <location>
        <begin position="209"/>
        <end position="235"/>
    </location>
</feature>
<dbReference type="Pfam" id="PF12804">
    <property type="entry name" value="NTP_transf_3"/>
    <property type="match status" value="1"/>
</dbReference>
<evidence type="ECO:0000313" key="4">
    <source>
        <dbReference type="EMBL" id="XCG65006.1"/>
    </source>
</evidence>
<dbReference type="GO" id="GO:0016779">
    <property type="term" value="F:nucleotidyltransferase activity"/>
    <property type="evidence" value="ECO:0007669"/>
    <property type="project" value="UniProtKB-ARBA"/>
</dbReference>
<dbReference type="AlphaFoldDB" id="A0AAU8DS20"/>
<evidence type="ECO:0000256" key="2">
    <source>
        <dbReference type="SAM" id="MobiDB-lite"/>
    </source>
</evidence>
<proteinExistence type="predicted"/>
<dbReference type="PANTHER" id="PTHR19136">
    <property type="entry name" value="MOLYBDENUM COFACTOR GUANYLYLTRANSFERASE"/>
    <property type="match status" value="1"/>
</dbReference>
<reference evidence="4" key="1">
    <citation type="submission" date="2024-05" db="EMBL/GenBank/DDBJ databases">
        <authorList>
            <person name="Cai S.Y."/>
            <person name="Jin L.M."/>
            <person name="Li H.R."/>
        </authorList>
    </citation>
    <scope>NUCLEOTIDE SEQUENCE</scope>
    <source>
        <strain evidence="4">A5-74</strain>
    </source>
</reference>
<dbReference type="EMBL" id="CP159218">
    <property type="protein sequence ID" value="XCG65006.1"/>
    <property type="molecule type" value="Genomic_DNA"/>
</dbReference>
<dbReference type="SUPFAM" id="SSF53448">
    <property type="entry name" value="Nucleotide-diphospho-sugar transferases"/>
    <property type="match status" value="1"/>
</dbReference>